<gene>
    <name evidence="1" type="ORF">SAMN05443667_11547</name>
</gene>
<dbReference type="STRING" id="150146.SAMN05443667_11547"/>
<reference evidence="2" key="1">
    <citation type="submission" date="2016-10" db="EMBL/GenBank/DDBJ databases">
        <authorList>
            <person name="Varghese N."/>
            <person name="Submissions S."/>
        </authorList>
    </citation>
    <scope>NUCLEOTIDE SEQUENCE [LARGE SCALE GENOMIC DNA]</scope>
    <source>
        <strain evidence="2">DSM 22376</strain>
    </source>
</reference>
<dbReference type="EMBL" id="FNRD01000015">
    <property type="protein sequence ID" value="SEB01318.1"/>
    <property type="molecule type" value="Genomic_DNA"/>
</dbReference>
<accession>A0A1H4FXG3</accession>
<protein>
    <submittedName>
        <fullName evidence="1">Uncharacterized protein</fullName>
    </submittedName>
</protein>
<keyword evidence="2" id="KW-1185">Reference proteome</keyword>
<evidence type="ECO:0000313" key="2">
    <source>
        <dbReference type="Proteomes" id="UP000198951"/>
    </source>
</evidence>
<sequence>MKKINTFWNWFQDNNQTIKKLINETPENQKHILFWLGKNLSYYCREIDFIIVFPKKENSKTEFIVTANGNSNYFQQVTLLIDNAPRLRTWNFTAFLMPTEQINKVIEELEKPYIIRENTLKAKNLNFIALDHDHETHKFEVRICLKNYNLFCSTKTLSQVICIILQNQMTQESLSQNSSFVQLAQLQDNKEELIYLYDFQIFLEILNLK</sequence>
<dbReference type="OrthoDB" id="1339084at2"/>
<organism evidence="1 2">
    <name type="scientific">Flavobacterium gillisiae</name>
    <dbReference type="NCBI Taxonomy" id="150146"/>
    <lineage>
        <taxon>Bacteria</taxon>
        <taxon>Pseudomonadati</taxon>
        <taxon>Bacteroidota</taxon>
        <taxon>Flavobacteriia</taxon>
        <taxon>Flavobacteriales</taxon>
        <taxon>Flavobacteriaceae</taxon>
        <taxon>Flavobacterium</taxon>
    </lineage>
</organism>
<dbReference type="RefSeq" id="WP_091093178.1">
    <property type="nucleotide sequence ID" value="NZ_FNRD01000015.1"/>
</dbReference>
<dbReference type="AlphaFoldDB" id="A0A1H4FXG3"/>
<dbReference type="Proteomes" id="UP000198951">
    <property type="component" value="Unassembled WGS sequence"/>
</dbReference>
<name>A0A1H4FXG3_9FLAO</name>
<proteinExistence type="predicted"/>
<evidence type="ECO:0000313" key="1">
    <source>
        <dbReference type="EMBL" id="SEB01318.1"/>
    </source>
</evidence>